<proteinExistence type="predicted"/>
<sequence length="87" mass="8773">MTRAMRESRARPRRQTDPGVADIARGANGLGEDGASAVHPVAGLVSASVNGAMAVGLTGAALTLGMMARVMSLGAMVRRGPRDGGVE</sequence>
<dbReference type="RefSeq" id="WP_347165813.1">
    <property type="nucleotide sequence ID" value="NZ_JBDNCH010000002.1"/>
</dbReference>
<feature type="compositionally biased region" description="Basic and acidic residues" evidence="1">
    <location>
        <begin position="1"/>
        <end position="16"/>
    </location>
</feature>
<keyword evidence="3" id="KW-1185">Reference proteome</keyword>
<evidence type="ECO:0000256" key="1">
    <source>
        <dbReference type="SAM" id="MobiDB-lite"/>
    </source>
</evidence>
<dbReference type="Proteomes" id="UP001428774">
    <property type="component" value="Unassembled WGS sequence"/>
</dbReference>
<comment type="caution">
    <text evidence="2">The sequence shown here is derived from an EMBL/GenBank/DDBJ whole genome shotgun (WGS) entry which is preliminary data.</text>
</comment>
<organism evidence="2 3">
    <name type="scientific">Ponticoccus litoralis</name>
    <dbReference type="NCBI Taxonomy" id="422297"/>
    <lineage>
        <taxon>Bacteria</taxon>
        <taxon>Pseudomonadati</taxon>
        <taxon>Pseudomonadota</taxon>
        <taxon>Alphaproteobacteria</taxon>
        <taxon>Rhodobacterales</taxon>
        <taxon>Roseobacteraceae</taxon>
        <taxon>Ponticoccus</taxon>
    </lineage>
</organism>
<reference evidence="2 3" key="1">
    <citation type="submission" date="2024-05" db="EMBL/GenBank/DDBJ databases">
        <title>Genome sequence of Ponticoccus litoralis KCCM 90028.</title>
        <authorList>
            <person name="Kim J.M."/>
            <person name="Lee J.K."/>
            <person name="Choi B.J."/>
            <person name="Bayburt H."/>
            <person name="Baek J.H."/>
            <person name="Jeon C.O."/>
        </authorList>
    </citation>
    <scope>NUCLEOTIDE SEQUENCE [LARGE SCALE GENOMIC DNA]</scope>
    <source>
        <strain evidence="2 3">KCCM 90028</strain>
    </source>
</reference>
<feature type="region of interest" description="Disordered" evidence="1">
    <location>
        <begin position="1"/>
        <end position="29"/>
    </location>
</feature>
<dbReference type="AlphaFoldDB" id="A0AAW9SKB6"/>
<evidence type="ECO:0000313" key="2">
    <source>
        <dbReference type="EMBL" id="MEN9060655.1"/>
    </source>
</evidence>
<accession>A0AAW9SKB6</accession>
<dbReference type="EMBL" id="JBDNCH010000002">
    <property type="protein sequence ID" value="MEN9060655.1"/>
    <property type="molecule type" value="Genomic_DNA"/>
</dbReference>
<protein>
    <submittedName>
        <fullName evidence="2">Uncharacterized protein</fullName>
    </submittedName>
</protein>
<gene>
    <name evidence="2" type="ORF">ABFB10_06035</name>
</gene>
<evidence type="ECO:0000313" key="3">
    <source>
        <dbReference type="Proteomes" id="UP001428774"/>
    </source>
</evidence>
<name>A0AAW9SKB6_9RHOB</name>